<feature type="compositionally biased region" description="Polar residues" evidence="1">
    <location>
        <begin position="17"/>
        <end position="27"/>
    </location>
</feature>
<keyword evidence="2" id="KW-0472">Membrane</keyword>
<sequence length="346" mass="36870">MTQTRTSSTSGASTSSEPANASPPNATSRSWMIGAHVLLLVLASVVAWATMGRDPGNAADASVATALPHELIESSASEQGAELQTPHTVATLSPAKLDQPSFTQVEEPEVAQPKVSQPAVEVKTAQPAESFKPMVALPQPDAVYPPVMPTDPKDDPYYEIGGLYGTPGATRVVYLIDASGSLIDTFPFILEELQRSIHQLQPEQSFAVMFFAGSKVTEAPPYGMKRATTRAVQHTSQWIDPGSGRIIASGRPNADAAIRRALAYQPDAIILLSDGLTGGGDKALATRARLLSLIETANTRDVVFHTLQVRRPDPLSTPTRLGTLELIAMQSGGVHRYLGEEDLLPE</sequence>
<keyword evidence="2" id="KW-1133">Transmembrane helix</keyword>
<organism evidence="3 4">
    <name type="scientific">Algisphaera agarilytica</name>
    <dbReference type="NCBI Taxonomy" id="1385975"/>
    <lineage>
        <taxon>Bacteria</taxon>
        <taxon>Pseudomonadati</taxon>
        <taxon>Planctomycetota</taxon>
        <taxon>Phycisphaerae</taxon>
        <taxon>Phycisphaerales</taxon>
        <taxon>Phycisphaeraceae</taxon>
        <taxon>Algisphaera</taxon>
    </lineage>
</organism>
<dbReference type="InterPro" id="IPR036465">
    <property type="entry name" value="vWFA_dom_sf"/>
</dbReference>
<evidence type="ECO:0008006" key="5">
    <source>
        <dbReference type="Google" id="ProtNLM"/>
    </source>
</evidence>
<dbReference type="Gene3D" id="3.40.50.410">
    <property type="entry name" value="von Willebrand factor, type A domain"/>
    <property type="match status" value="1"/>
</dbReference>
<keyword evidence="4" id="KW-1185">Reference proteome</keyword>
<reference evidence="3 4" key="1">
    <citation type="submission" date="2020-08" db="EMBL/GenBank/DDBJ databases">
        <title>Genomic Encyclopedia of Type Strains, Phase IV (KMG-IV): sequencing the most valuable type-strain genomes for metagenomic binning, comparative biology and taxonomic classification.</title>
        <authorList>
            <person name="Goeker M."/>
        </authorList>
    </citation>
    <scope>NUCLEOTIDE SEQUENCE [LARGE SCALE GENOMIC DNA]</scope>
    <source>
        <strain evidence="3 4">DSM 103725</strain>
    </source>
</reference>
<feature type="region of interest" description="Disordered" evidence="1">
    <location>
        <begin position="1"/>
        <end position="27"/>
    </location>
</feature>
<feature type="transmembrane region" description="Helical" evidence="2">
    <location>
        <begin position="31"/>
        <end position="49"/>
    </location>
</feature>
<evidence type="ECO:0000256" key="1">
    <source>
        <dbReference type="SAM" id="MobiDB-lite"/>
    </source>
</evidence>
<dbReference type="AlphaFoldDB" id="A0A7X0H784"/>
<proteinExistence type="predicted"/>
<evidence type="ECO:0000313" key="4">
    <source>
        <dbReference type="Proteomes" id="UP000541810"/>
    </source>
</evidence>
<accession>A0A7X0H784</accession>
<protein>
    <recommendedName>
        <fullName evidence="5">VWFA domain-containing protein</fullName>
    </recommendedName>
</protein>
<keyword evidence="2" id="KW-0812">Transmembrane</keyword>
<dbReference type="SUPFAM" id="SSF53300">
    <property type="entry name" value="vWA-like"/>
    <property type="match status" value="1"/>
</dbReference>
<gene>
    <name evidence="3" type="ORF">HNQ40_002371</name>
</gene>
<dbReference type="RefSeq" id="WP_184678072.1">
    <property type="nucleotide sequence ID" value="NZ_JACHGY010000001.1"/>
</dbReference>
<feature type="compositionally biased region" description="Low complexity" evidence="1">
    <location>
        <begin position="1"/>
        <end position="16"/>
    </location>
</feature>
<comment type="caution">
    <text evidence="3">The sequence shown here is derived from an EMBL/GenBank/DDBJ whole genome shotgun (WGS) entry which is preliminary data.</text>
</comment>
<evidence type="ECO:0000313" key="3">
    <source>
        <dbReference type="EMBL" id="MBB6430565.1"/>
    </source>
</evidence>
<name>A0A7X0H784_9BACT</name>
<dbReference type="Proteomes" id="UP000541810">
    <property type="component" value="Unassembled WGS sequence"/>
</dbReference>
<evidence type="ECO:0000256" key="2">
    <source>
        <dbReference type="SAM" id="Phobius"/>
    </source>
</evidence>
<dbReference type="EMBL" id="JACHGY010000001">
    <property type="protein sequence ID" value="MBB6430565.1"/>
    <property type="molecule type" value="Genomic_DNA"/>
</dbReference>